<evidence type="ECO:0000313" key="3">
    <source>
        <dbReference type="Proteomes" id="UP000561438"/>
    </source>
</evidence>
<dbReference type="InterPro" id="IPR022134">
    <property type="entry name" value="DUF3667"/>
</dbReference>
<dbReference type="RefSeq" id="WP_176267112.1">
    <property type="nucleotide sequence ID" value="NZ_JABWGV010000002.1"/>
</dbReference>
<evidence type="ECO:0000256" key="1">
    <source>
        <dbReference type="SAM" id="Phobius"/>
    </source>
</evidence>
<accession>A0A850H6K8</accession>
<proteinExistence type="predicted"/>
<feature type="transmembrane region" description="Helical" evidence="1">
    <location>
        <begin position="251"/>
        <end position="269"/>
    </location>
</feature>
<feature type="transmembrane region" description="Helical" evidence="1">
    <location>
        <begin position="281"/>
        <end position="302"/>
    </location>
</feature>
<dbReference type="AlphaFoldDB" id="A0A850H6K8"/>
<sequence length="364" mass="40451">MNDEHCAASKKRAGPIDGSGHFHSERCLNCGAPLTGPHCRECGQDAHLPRSIHAVAHDFTHGVLHLDGKFWDTLGLLVAKPGKLSRRYIDGERKKFVSPFSMFLFSVFALFLVLQVLGINFGAINAGDMVTPALRQAEMSLEEIARGESDLGVSEIARIEEVAGAEQASEAEDTLERLESDRRDRAVAARTLVSQALEEWSGEEDGGEAREPALRSESNETINRLGALIDEKISMQPAVFATKMQANLYKFSWLLIPLSLPFVWLLFFWRREFGLYEHAVFVTYSIAFTTLLLSLALVLARLGMPSEFLVTTIVLGIPVHHALQLRGTYGLSKRSTLTRLFILEWFVVIVLMLFLTILLALGVL</sequence>
<keyword evidence="3" id="KW-1185">Reference proteome</keyword>
<dbReference type="EMBL" id="JABWGV010000002">
    <property type="protein sequence ID" value="NVD44815.1"/>
    <property type="molecule type" value="Genomic_DNA"/>
</dbReference>
<organism evidence="2 3">
    <name type="scientific">Qipengyuania atrilutea</name>
    <dbReference type="NCBI Taxonomy" id="2744473"/>
    <lineage>
        <taxon>Bacteria</taxon>
        <taxon>Pseudomonadati</taxon>
        <taxon>Pseudomonadota</taxon>
        <taxon>Alphaproteobacteria</taxon>
        <taxon>Sphingomonadales</taxon>
        <taxon>Erythrobacteraceae</taxon>
        <taxon>Qipengyuania</taxon>
    </lineage>
</organism>
<evidence type="ECO:0000313" key="2">
    <source>
        <dbReference type="EMBL" id="NVD44815.1"/>
    </source>
</evidence>
<dbReference type="Pfam" id="PF12412">
    <property type="entry name" value="DUF3667"/>
    <property type="match status" value="1"/>
</dbReference>
<keyword evidence="1" id="KW-0472">Membrane</keyword>
<gene>
    <name evidence="2" type="ORF">HUV48_07240</name>
</gene>
<comment type="caution">
    <text evidence="2">The sequence shown here is derived from an EMBL/GenBank/DDBJ whole genome shotgun (WGS) entry which is preliminary data.</text>
</comment>
<keyword evidence="1" id="KW-1133">Transmembrane helix</keyword>
<keyword evidence="1" id="KW-0812">Transmembrane</keyword>
<feature type="transmembrane region" description="Helical" evidence="1">
    <location>
        <begin position="96"/>
        <end position="119"/>
    </location>
</feature>
<name>A0A850H6K8_9SPHN</name>
<protein>
    <submittedName>
        <fullName evidence="2">DUF3667 domain-containing protein</fullName>
    </submittedName>
</protein>
<dbReference type="Proteomes" id="UP000561438">
    <property type="component" value="Unassembled WGS sequence"/>
</dbReference>
<reference evidence="2 3" key="1">
    <citation type="submission" date="2020-06" db="EMBL/GenBank/DDBJ databases">
        <title>Altererythrobacter sp. HHU K3-1.</title>
        <authorList>
            <person name="Zhang D."/>
            <person name="Xue H."/>
        </authorList>
    </citation>
    <scope>NUCLEOTIDE SEQUENCE [LARGE SCALE GENOMIC DNA]</scope>
    <source>
        <strain evidence="2 3">HHU K3-1</strain>
    </source>
</reference>
<feature type="transmembrane region" description="Helical" evidence="1">
    <location>
        <begin position="341"/>
        <end position="363"/>
    </location>
</feature>